<evidence type="ECO:0000313" key="2">
    <source>
        <dbReference type="Proteomes" id="UP001234297"/>
    </source>
</evidence>
<proteinExistence type="predicted"/>
<dbReference type="Proteomes" id="UP001234297">
    <property type="component" value="Chromosome 1"/>
</dbReference>
<gene>
    <name evidence="1" type="ORF">MRB53_001928</name>
</gene>
<accession>A0ACC2MTZ8</accession>
<comment type="caution">
    <text evidence="1">The sequence shown here is derived from an EMBL/GenBank/DDBJ whole genome shotgun (WGS) entry which is preliminary data.</text>
</comment>
<organism evidence="1 2">
    <name type="scientific">Persea americana</name>
    <name type="common">Avocado</name>
    <dbReference type="NCBI Taxonomy" id="3435"/>
    <lineage>
        <taxon>Eukaryota</taxon>
        <taxon>Viridiplantae</taxon>
        <taxon>Streptophyta</taxon>
        <taxon>Embryophyta</taxon>
        <taxon>Tracheophyta</taxon>
        <taxon>Spermatophyta</taxon>
        <taxon>Magnoliopsida</taxon>
        <taxon>Magnoliidae</taxon>
        <taxon>Laurales</taxon>
        <taxon>Lauraceae</taxon>
        <taxon>Persea</taxon>
    </lineage>
</organism>
<reference evidence="1 2" key="1">
    <citation type="journal article" date="2022" name="Hortic Res">
        <title>A haplotype resolved chromosomal level avocado genome allows analysis of novel avocado genes.</title>
        <authorList>
            <person name="Nath O."/>
            <person name="Fletcher S.J."/>
            <person name="Hayward A."/>
            <person name="Shaw L.M."/>
            <person name="Masouleh A.K."/>
            <person name="Furtado A."/>
            <person name="Henry R.J."/>
            <person name="Mitter N."/>
        </authorList>
    </citation>
    <scope>NUCLEOTIDE SEQUENCE [LARGE SCALE GENOMIC DNA]</scope>
    <source>
        <strain evidence="2">cv. Hass</strain>
    </source>
</reference>
<evidence type="ECO:0000313" key="1">
    <source>
        <dbReference type="EMBL" id="KAJ8648905.1"/>
    </source>
</evidence>
<protein>
    <submittedName>
        <fullName evidence="1">Uncharacterized protein</fullName>
    </submittedName>
</protein>
<keyword evidence="2" id="KW-1185">Reference proteome</keyword>
<dbReference type="EMBL" id="CM056809">
    <property type="protein sequence ID" value="KAJ8648905.1"/>
    <property type="molecule type" value="Genomic_DNA"/>
</dbReference>
<sequence length="369" mass="42438">MGLKGRDRDRGVKQELFWYLAWKAMAKFGIGNSFLSSKSESEFKFRRSSSMDSHKGHKRSQTVIPPHILAEAIPGLGQLGFRWSRPSTPSEVLYAEEYIVAKYPQYHNGIIDDIVNTNLSTLSPHDESGETNADHKSKSRSPTFSNSIFFGGRDHFTLNKIILMTSKLLEILQRRSSHPDRSFKSVPEILAQNHILKQFELTEDEYLVIFTPSYKDAMMLVGESYPFDKHSCYMTAINSRRDYIREFANLKQSVVIPVPNSWFDLRIKGSRLSFCFRTKCKRSLRRLFSYPADVVGTAYTLQWVSEARRYSWSVLLDVSGMVTGEDRLNLSLHRPDFVLCDFDDANFHPSKISCLLVRRNSFETSSPEL</sequence>
<name>A0ACC2MTZ8_PERAE</name>